<organism evidence="2 3">
    <name type="scientific">Liparis tanakae</name>
    <name type="common">Tanaka's snailfish</name>
    <dbReference type="NCBI Taxonomy" id="230148"/>
    <lineage>
        <taxon>Eukaryota</taxon>
        <taxon>Metazoa</taxon>
        <taxon>Chordata</taxon>
        <taxon>Craniata</taxon>
        <taxon>Vertebrata</taxon>
        <taxon>Euteleostomi</taxon>
        <taxon>Actinopterygii</taxon>
        <taxon>Neopterygii</taxon>
        <taxon>Teleostei</taxon>
        <taxon>Neoteleostei</taxon>
        <taxon>Acanthomorphata</taxon>
        <taxon>Eupercaria</taxon>
        <taxon>Perciformes</taxon>
        <taxon>Cottioidei</taxon>
        <taxon>Cottales</taxon>
        <taxon>Liparidae</taxon>
        <taxon>Liparis</taxon>
    </lineage>
</organism>
<feature type="chain" id="PRO_5021479880" description="Secreted protein" evidence="1">
    <location>
        <begin position="22"/>
        <end position="110"/>
    </location>
</feature>
<evidence type="ECO:0000313" key="3">
    <source>
        <dbReference type="Proteomes" id="UP000314294"/>
    </source>
</evidence>
<keyword evidence="3" id="KW-1185">Reference proteome</keyword>
<comment type="caution">
    <text evidence="2">The sequence shown here is derived from an EMBL/GenBank/DDBJ whole genome shotgun (WGS) entry which is preliminary data.</text>
</comment>
<reference evidence="2 3" key="1">
    <citation type="submission" date="2019-03" db="EMBL/GenBank/DDBJ databases">
        <title>First draft genome of Liparis tanakae, snailfish: a comprehensive survey of snailfish specific genes.</title>
        <authorList>
            <person name="Kim W."/>
            <person name="Song I."/>
            <person name="Jeong J.-H."/>
            <person name="Kim D."/>
            <person name="Kim S."/>
            <person name="Ryu S."/>
            <person name="Song J.Y."/>
            <person name="Lee S.K."/>
        </authorList>
    </citation>
    <scope>NUCLEOTIDE SEQUENCE [LARGE SCALE GENOMIC DNA]</scope>
    <source>
        <tissue evidence="2">Muscle</tissue>
    </source>
</reference>
<proteinExistence type="predicted"/>
<evidence type="ECO:0008006" key="4">
    <source>
        <dbReference type="Google" id="ProtNLM"/>
    </source>
</evidence>
<dbReference type="EMBL" id="SRLO01000228">
    <property type="protein sequence ID" value="TNN65895.1"/>
    <property type="molecule type" value="Genomic_DNA"/>
</dbReference>
<evidence type="ECO:0000313" key="2">
    <source>
        <dbReference type="EMBL" id="TNN65895.1"/>
    </source>
</evidence>
<gene>
    <name evidence="2" type="ORF">EYF80_023895</name>
</gene>
<accession>A0A4Z2HKR1</accession>
<sequence>MKNRLFLKYFITLTLSPISELDSVTSAGEQCVRQRGGGTREQENRSFSLSLTLKASDPKRYTVTMSGEDFLCIVVLEAHFCLARDTRKTHGGGPSSLRGILRFEQTRFGQ</sequence>
<feature type="signal peptide" evidence="1">
    <location>
        <begin position="1"/>
        <end position="21"/>
    </location>
</feature>
<dbReference type="Proteomes" id="UP000314294">
    <property type="component" value="Unassembled WGS sequence"/>
</dbReference>
<keyword evidence="1" id="KW-0732">Signal</keyword>
<name>A0A4Z2HKR1_9TELE</name>
<evidence type="ECO:0000256" key="1">
    <source>
        <dbReference type="SAM" id="SignalP"/>
    </source>
</evidence>
<dbReference type="AlphaFoldDB" id="A0A4Z2HKR1"/>
<protein>
    <recommendedName>
        <fullName evidence="4">Secreted protein</fullName>
    </recommendedName>
</protein>